<accession>A0A1I7TWC2</accession>
<dbReference type="AlphaFoldDB" id="A0A1I7TWC2"/>
<name>A0A1I7TWC2_9PELO</name>
<feature type="region of interest" description="Disordered" evidence="1">
    <location>
        <begin position="1"/>
        <end position="106"/>
    </location>
</feature>
<feature type="compositionally biased region" description="Basic and acidic residues" evidence="1">
    <location>
        <begin position="79"/>
        <end position="88"/>
    </location>
</feature>
<proteinExistence type="predicted"/>
<keyword evidence="2" id="KW-1185">Reference proteome</keyword>
<dbReference type="Proteomes" id="UP000095282">
    <property type="component" value="Unplaced"/>
</dbReference>
<evidence type="ECO:0000313" key="2">
    <source>
        <dbReference type="Proteomes" id="UP000095282"/>
    </source>
</evidence>
<dbReference type="WBParaSite" id="Csp11.Scaffold629.g12439.t1">
    <property type="protein sequence ID" value="Csp11.Scaffold629.g12439.t1"/>
    <property type="gene ID" value="Csp11.Scaffold629.g12439"/>
</dbReference>
<organism evidence="2 3">
    <name type="scientific">Caenorhabditis tropicalis</name>
    <dbReference type="NCBI Taxonomy" id="1561998"/>
    <lineage>
        <taxon>Eukaryota</taxon>
        <taxon>Metazoa</taxon>
        <taxon>Ecdysozoa</taxon>
        <taxon>Nematoda</taxon>
        <taxon>Chromadorea</taxon>
        <taxon>Rhabditida</taxon>
        <taxon>Rhabditina</taxon>
        <taxon>Rhabditomorpha</taxon>
        <taxon>Rhabditoidea</taxon>
        <taxon>Rhabditidae</taxon>
        <taxon>Peloderinae</taxon>
        <taxon>Caenorhabditis</taxon>
    </lineage>
</organism>
<feature type="compositionally biased region" description="Basic and acidic residues" evidence="1">
    <location>
        <begin position="22"/>
        <end position="57"/>
    </location>
</feature>
<evidence type="ECO:0000256" key="1">
    <source>
        <dbReference type="SAM" id="MobiDB-lite"/>
    </source>
</evidence>
<protein>
    <submittedName>
        <fullName evidence="3">DUF3854 domain-containing protein</fullName>
    </submittedName>
</protein>
<evidence type="ECO:0000313" key="3">
    <source>
        <dbReference type="WBParaSite" id="Csp11.Scaffold629.g12439.t1"/>
    </source>
</evidence>
<reference evidence="3" key="1">
    <citation type="submission" date="2016-11" db="UniProtKB">
        <authorList>
            <consortium name="WormBaseParasite"/>
        </authorList>
    </citation>
    <scope>IDENTIFICATION</scope>
</reference>
<sequence length="405" mass="46014">MGQVQRKLFGADPVAPDEPDAPEDRATPEVPAEERATPEVPAEDRATPEEPAEDRATPEVSSATSSRKRGATESPDAEAPVKRAHVEEYPNNEKGTQTDGKPQKDVNLYKREEMPTGSTREQLLSKVNLEKLKTRRQKLYSENFHDVCLPFNYSIDVKSWTQKRLLEMASQFMGSEEVEIFRFLKCDGKVADLPTDDLFLNVNENRAIFSWRKFKKFAFMMEQLKRSIRRNNIGLVITGRVADCPSPPPRYKYREIGFQIEPIETIIDKLITEDAHVSVGGKRFAEIDLAEGRLNRLGAGFGSVALPFDYSIDFEHWTHKQLVEVVAQFLPNAAAHGIDALWLVDGSMFEKFSTTTPEGKRLFRDLNRRTANISAAEMLQVKKNFDAIRKARDDLEKAQERPELE</sequence>